<evidence type="ECO:0000313" key="9">
    <source>
        <dbReference type="Proteomes" id="UP001387364"/>
    </source>
</evidence>
<evidence type="ECO:0000256" key="2">
    <source>
        <dbReference type="ARBA" id="ARBA00015313"/>
    </source>
</evidence>
<sequence length="68" mass="7308">MEQITLQVKGMTCGHCEKAVKSALLEVEGVKEVAVDLPSGSVAVEFDHEKATVTQMKAAVEDQGYDVE</sequence>
<evidence type="ECO:0000256" key="3">
    <source>
        <dbReference type="ARBA" id="ARBA00022490"/>
    </source>
</evidence>
<feature type="domain" description="HMA" evidence="7">
    <location>
        <begin position="2"/>
        <end position="68"/>
    </location>
</feature>
<dbReference type="PROSITE" id="PS50846">
    <property type="entry name" value="HMA_2"/>
    <property type="match status" value="1"/>
</dbReference>
<protein>
    <recommendedName>
        <fullName evidence="2">Copper chaperone CopZ</fullName>
    </recommendedName>
</protein>
<keyword evidence="9" id="KW-1185">Reference proteome</keyword>
<evidence type="ECO:0000256" key="1">
    <source>
        <dbReference type="ARBA" id="ARBA00004496"/>
    </source>
</evidence>
<organism evidence="8 9">
    <name type="scientific">Bacillus kandeliae</name>
    <dbReference type="NCBI Taxonomy" id="3129297"/>
    <lineage>
        <taxon>Bacteria</taxon>
        <taxon>Bacillati</taxon>
        <taxon>Bacillota</taxon>
        <taxon>Bacilli</taxon>
        <taxon>Bacillales</taxon>
        <taxon>Bacillaceae</taxon>
        <taxon>Bacillus</taxon>
    </lineage>
</organism>
<evidence type="ECO:0000313" key="8">
    <source>
        <dbReference type="EMBL" id="WXB91708.1"/>
    </source>
</evidence>
<dbReference type="PRINTS" id="PR00944">
    <property type="entry name" value="CUEXPORT"/>
</dbReference>
<dbReference type="Pfam" id="PF00403">
    <property type="entry name" value="HMA"/>
    <property type="match status" value="1"/>
</dbReference>
<keyword evidence="3" id="KW-0963">Cytoplasm</keyword>
<keyword evidence="4" id="KW-0479">Metal-binding</keyword>
<evidence type="ECO:0000259" key="7">
    <source>
        <dbReference type="PROSITE" id="PS50846"/>
    </source>
</evidence>
<dbReference type="NCBIfam" id="NF033795">
    <property type="entry name" value="chaper_CopZ_Bs"/>
    <property type="match status" value="1"/>
</dbReference>
<dbReference type="Proteomes" id="UP001387364">
    <property type="component" value="Chromosome"/>
</dbReference>
<dbReference type="PROSITE" id="PS01047">
    <property type="entry name" value="HMA_1"/>
    <property type="match status" value="1"/>
</dbReference>
<proteinExistence type="predicted"/>
<dbReference type="InterPro" id="IPR000428">
    <property type="entry name" value="Cu-bd"/>
</dbReference>
<dbReference type="PANTHER" id="PTHR46594:SF4">
    <property type="entry name" value="P-TYPE CATION-TRANSPORTING ATPASE"/>
    <property type="match status" value="1"/>
</dbReference>
<dbReference type="InterPro" id="IPR006121">
    <property type="entry name" value="HMA_dom"/>
</dbReference>
<reference evidence="8 9" key="1">
    <citation type="submission" date="2024-02" db="EMBL/GenBank/DDBJ databases">
        <title>Seven novel Bacillus-like species.</title>
        <authorList>
            <person name="Liu G."/>
        </authorList>
    </citation>
    <scope>NUCLEOTIDE SEQUENCE [LARGE SCALE GENOMIC DNA]</scope>
    <source>
        <strain evidence="8 9">FJAT-52991</strain>
    </source>
</reference>
<evidence type="ECO:0000256" key="5">
    <source>
        <dbReference type="ARBA" id="ARBA00023008"/>
    </source>
</evidence>
<keyword evidence="5" id="KW-0186">Copper</keyword>
<comment type="subcellular location">
    <subcellularLocation>
        <location evidence="1">Cytoplasm</location>
    </subcellularLocation>
</comment>
<evidence type="ECO:0000256" key="4">
    <source>
        <dbReference type="ARBA" id="ARBA00022723"/>
    </source>
</evidence>
<dbReference type="InterPro" id="IPR006122">
    <property type="entry name" value="HMA_Cu_ion-bd"/>
</dbReference>
<dbReference type="SUPFAM" id="SSF55008">
    <property type="entry name" value="HMA, heavy metal-associated domain"/>
    <property type="match status" value="1"/>
</dbReference>
<dbReference type="InterPro" id="IPR017969">
    <property type="entry name" value="Heavy-metal-associated_CS"/>
</dbReference>
<dbReference type="RefSeq" id="WP_338749465.1">
    <property type="nucleotide sequence ID" value="NZ_CP147404.1"/>
</dbReference>
<keyword evidence="6" id="KW-0143">Chaperone</keyword>
<dbReference type="InterPro" id="IPR049740">
    <property type="entry name" value="CopZ"/>
</dbReference>
<dbReference type="Gene3D" id="3.30.70.100">
    <property type="match status" value="1"/>
</dbReference>
<name>A0ABZ2N1W6_9BACI</name>
<dbReference type="InterPro" id="IPR036163">
    <property type="entry name" value="HMA_dom_sf"/>
</dbReference>
<gene>
    <name evidence="8" type="primary">copZ</name>
    <name evidence="8" type="ORF">WDJ61_10525</name>
</gene>
<dbReference type="NCBIfam" id="TIGR00003">
    <property type="entry name" value="copper ion binding protein"/>
    <property type="match status" value="1"/>
</dbReference>
<dbReference type="CDD" id="cd00371">
    <property type="entry name" value="HMA"/>
    <property type="match status" value="1"/>
</dbReference>
<dbReference type="PANTHER" id="PTHR46594">
    <property type="entry name" value="P-TYPE CATION-TRANSPORTING ATPASE"/>
    <property type="match status" value="1"/>
</dbReference>
<evidence type="ECO:0000256" key="6">
    <source>
        <dbReference type="ARBA" id="ARBA00023186"/>
    </source>
</evidence>
<accession>A0ABZ2N1W6</accession>
<dbReference type="EMBL" id="CP147404">
    <property type="protein sequence ID" value="WXB91708.1"/>
    <property type="molecule type" value="Genomic_DNA"/>
</dbReference>